<feature type="region of interest" description="Disordered" evidence="1">
    <location>
        <begin position="28"/>
        <end position="106"/>
    </location>
</feature>
<feature type="region of interest" description="Disordered" evidence="1">
    <location>
        <begin position="129"/>
        <end position="178"/>
    </location>
</feature>
<protein>
    <recommendedName>
        <fullName evidence="4">OstA family protein</fullName>
    </recommendedName>
</protein>
<dbReference type="EMBL" id="AP018248">
    <property type="protein sequence ID" value="BAY97120.1"/>
    <property type="molecule type" value="Genomic_DNA"/>
</dbReference>
<dbReference type="AlphaFoldDB" id="A0A1Z4MUH2"/>
<feature type="compositionally biased region" description="Pro residues" evidence="1">
    <location>
        <begin position="210"/>
        <end position="220"/>
    </location>
</feature>
<dbReference type="PANTHER" id="PTHR30189">
    <property type="entry name" value="LPS-ASSEMBLY PROTEIN"/>
    <property type="match status" value="1"/>
</dbReference>
<dbReference type="Pfam" id="PF12600">
    <property type="entry name" value="DUF3769"/>
    <property type="match status" value="1"/>
</dbReference>
<dbReference type="RefSeq" id="WP_096574220.1">
    <property type="nucleotide sequence ID" value="NZ_CAWNJS010000001.1"/>
</dbReference>
<dbReference type="InterPro" id="IPR022244">
    <property type="entry name" value="DUF3769"/>
</dbReference>
<evidence type="ECO:0008006" key="4">
    <source>
        <dbReference type="Google" id="ProtNLM"/>
    </source>
</evidence>
<dbReference type="InterPro" id="IPR050218">
    <property type="entry name" value="LptD"/>
</dbReference>
<accession>A0A1Z4MUH2</accession>
<name>A0A1Z4MUH2_9CYAN</name>
<organism evidence="2 3">
    <name type="scientific">Tolypothrix tenuis PCC 7101</name>
    <dbReference type="NCBI Taxonomy" id="231146"/>
    <lineage>
        <taxon>Bacteria</taxon>
        <taxon>Bacillati</taxon>
        <taxon>Cyanobacteriota</taxon>
        <taxon>Cyanophyceae</taxon>
        <taxon>Nostocales</taxon>
        <taxon>Tolypothrichaceae</taxon>
        <taxon>Tolypothrix</taxon>
    </lineage>
</organism>
<dbReference type="KEGG" id="ttq:NIES37_10570"/>
<dbReference type="GO" id="GO:0009279">
    <property type="term" value="C:cell outer membrane"/>
    <property type="evidence" value="ECO:0007669"/>
    <property type="project" value="TreeGrafter"/>
</dbReference>
<evidence type="ECO:0000313" key="2">
    <source>
        <dbReference type="EMBL" id="BAY97120.1"/>
    </source>
</evidence>
<evidence type="ECO:0000313" key="3">
    <source>
        <dbReference type="Proteomes" id="UP000218785"/>
    </source>
</evidence>
<feature type="compositionally biased region" description="Pro residues" evidence="1">
    <location>
        <begin position="87"/>
        <end position="102"/>
    </location>
</feature>
<feature type="region of interest" description="Disordered" evidence="1">
    <location>
        <begin position="352"/>
        <end position="375"/>
    </location>
</feature>
<reference evidence="2 3" key="1">
    <citation type="submission" date="2017-06" db="EMBL/GenBank/DDBJ databases">
        <title>Genome sequencing of cyanobaciteial culture collection at National Institute for Environmental Studies (NIES).</title>
        <authorList>
            <person name="Hirose Y."/>
            <person name="Shimura Y."/>
            <person name="Fujisawa T."/>
            <person name="Nakamura Y."/>
            <person name="Kawachi M."/>
        </authorList>
    </citation>
    <scope>NUCLEOTIDE SEQUENCE [LARGE SCALE GENOMIC DNA]</scope>
    <source>
        <strain evidence="2 3">NIES-37</strain>
    </source>
</reference>
<feature type="compositionally biased region" description="Low complexity" evidence="1">
    <location>
        <begin position="48"/>
        <end position="59"/>
    </location>
</feature>
<proteinExistence type="predicted"/>
<dbReference type="PRINTS" id="PR01217">
    <property type="entry name" value="PRICHEXTENSN"/>
</dbReference>
<feature type="compositionally biased region" description="Low complexity" evidence="1">
    <location>
        <begin position="226"/>
        <end position="240"/>
    </location>
</feature>
<dbReference type="Proteomes" id="UP000218785">
    <property type="component" value="Chromosome"/>
</dbReference>
<feature type="region of interest" description="Disordered" evidence="1">
    <location>
        <begin position="191"/>
        <end position="248"/>
    </location>
</feature>
<feature type="compositionally biased region" description="Polar residues" evidence="1">
    <location>
        <begin position="146"/>
        <end position="164"/>
    </location>
</feature>
<gene>
    <name evidence="2" type="ORF">NIES37_10570</name>
</gene>
<keyword evidence="3" id="KW-1185">Reference proteome</keyword>
<dbReference type="GO" id="GO:1990351">
    <property type="term" value="C:transporter complex"/>
    <property type="evidence" value="ECO:0007669"/>
    <property type="project" value="TreeGrafter"/>
</dbReference>
<dbReference type="PANTHER" id="PTHR30189:SF1">
    <property type="entry name" value="LPS-ASSEMBLY PROTEIN LPTD"/>
    <property type="match status" value="1"/>
</dbReference>
<evidence type="ECO:0000256" key="1">
    <source>
        <dbReference type="SAM" id="MobiDB-lite"/>
    </source>
</evidence>
<sequence length="863" mass="93119">MLHPVLPPALPPVAEALQPANPTASAIDTKFKLSVAADTGTQSKQEKSQPQQATPQPSTVGEKSQPQPDANKLTRDKLVGSPNLNQPNPPKTVTPDFSPPNAPMSAALLGEPMGIAYPQQNESDRLNIGDAIVPNPISKENFPAPTATNNQSSFPTPQVTQPSKTPAAPTTVAQNIQQPPQLVQNTIEFKSRSQTNGPVVPSAIEFTSPAPTPTPSPPATAPQGETTNQQPTQPANTTPPANTPPRPRTVEVISDRQVFDDQRRIVTAEGNVVVRFDGAVVDADRLQINLDNLIAVGEGNVALTRGDQVLRGQRFTYNFIQDSGQLQKGRGEIYMPTVEQDVAFLPTDVTAGGVSQRPPSDHIRANQPVSNVNSPGGINVTVGGRSGASNIPAPRSGGIIKRLRFEAENIDFYPRGWQAKDVSITNDPFSPPELVLRASNVTLTRESPLVDNVKSQGARLVFDQNFAVGIPREQQQIDRREREVTPAIVSPGFDGDQRGGLYLERGFDVVTTDKTRWTISPQFFVQKAVQDGTGDLGALFGLRSRLSVNLNPKAVIEGNGELTSFNLNKVEDNLKASLRLRQQLGNQNPHILNLEYSYRDRLYNGTLGYQTVQSSLGGVVSSPIIPLGNSGIVLSYQAGAQYINANTDRLDLLAVDRDNDRISLGRLQGSVALSGGLLLWQGQPLPPTATGGLRYTPNPVVPYLRAIAGVTGTTSYYSNGDNQSTLIGTIGLEGQIGHFSRPYFDYTAFNVSYSQGFNSGLSPFLFDRAVDTRVLSAGITQQIYGPFRLGFQTSVNLDTGRETSTDYILEYSRRTYGLTLRYNPVLQLGGISFRISDFNWSGGTNPFSGENVKPVVGGVTQEP</sequence>